<accession>A0A316JDD5</accession>
<sequence>MPQSSTSAHDGADINASFAIMLQSGSRLVGIERTALPIILWQYRTALFDRSNTPVREMR</sequence>
<name>A0A316JDD5_9HYPH</name>
<dbReference type="Proteomes" id="UP000245865">
    <property type="component" value="Unassembled WGS sequence"/>
</dbReference>
<protein>
    <submittedName>
        <fullName evidence="1">Uncharacterized protein</fullName>
    </submittedName>
</protein>
<evidence type="ECO:0000313" key="1">
    <source>
        <dbReference type="EMBL" id="PWL19456.1"/>
    </source>
</evidence>
<organism evidence="1 2">
    <name type="scientific">Falsochrobactrum shanghaiense</name>
    <dbReference type="NCBI Taxonomy" id="2201899"/>
    <lineage>
        <taxon>Bacteria</taxon>
        <taxon>Pseudomonadati</taxon>
        <taxon>Pseudomonadota</taxon>
        <taxon>Alphaproteobacteria</taxon>
        <taxon>Hyphomicrobiales</taxon>
        <taxon>Brucellaceae</taxon>
        <taxon>Falsochrobactrum</taxon>
    </lineage>
</organism>
<gene>
    <name evidence="1" type="ORF">DKP76_02610</name>
</gene>
<proteinExistence type="predicted"/>
<comment type="caution">
    <text evidence="1">The sequence shown here is derived from an EMBL/GenBank/DDBJ whole genome shotgun (WGS) entry which is preliminary data.</text>
</comment>
<keyword evidence="2" id="KW-1185">Reference proteome</keyword>
<dbReference type="EMBL" id="QGDB01000001">
    <property type="protein sequence ID" value="PWL19456.1"/>
    <property type="molecule type" value="Genomic_DNA"/>
</dbReference>
<dbReference type="AlphaFoldDB" id="A0A316JDD5"/>
<reference evidence="1 2" key="1">
    <citation type="submission" date="2018-05" db="EMBL/GenBank/DDBJ databases">
        <title>Comparative genomic sequence analysis between strain HN4 and CCM 8460T (Falsochrobactrum ovis) will provide more evidence to prove that HN4 is a new species of Falsochrobactrum.</title>
        <authorList>
            <person name="Lyu W."/>
            <person name="Sun L."/>
            <person name="Yao L."/>
        </authorList>
    </citation>
    <scope>NUCLEOTIDE SEQUENCE [LARGE SCALE GENOMIC DNA]</scope>
    <source>
        <strain evidence="1 2">HN4</strain>
    </source>
</reference>
<evidence type="ECO:0000313" key="2">
    <source>
        <dbReference type="Proteomes" id="UP000245865"/>
    </source>
</evidence>